<sequence>MLPAAEAATRVWPSAICTGSLQACIDGAAAGDRVEVDWLAPIEEDIAISRALTLTAAGQRIRFAGGRSVTGQLGSGVSGTVAISRIDLSDAELSLRKSGAGLAVFVVEDVHVERSLTGGNGRIAVTADSGGTVSATLSGNRVRGLPSSINGGLLELTASGGSLDAWVTGNALTRNADPLAQGAAVFVDAHAIGGQPGEATVRVFGNTAEGAFGRGAYTFSEGLFSSTPSMLRVFALSNAATGSAPATSTGVSLIAGSGTIDAHVFNNTLVGVRNGISATRWDSGAATARVNGSIRNNLIQASERGLVATAALTPSLDNDYNLIEAPANLATPGPNTLAGPARLVARHAPRLRAGSPAIDAGDGTGLANVIVEAGLPPLDADGLRRVKGIRVDVGAYEWGDLGGRHAATLDTIESNWTLLGGPLGTPFTAELQATRVYNYGGRTVAPFGLYYTAGTWALYNESVAPVLPGLLWSVWSPASGTGRFSHTTTSANTTAWRTRIDDGATNGQPGRIVLVAHNWTASPVSNYIDHPLGVYYDGSGAAGRWHIANLGQVALPLNSAFNVYAQPPSPNAFRVAAIPGRQLVVLDHPLLNGIRCANAQVTRVTSAANPGPAGGFDLDYGLVDGHWGIFSPTPWPADTAFNVVVDPAQVFECTDRIFADDLD</sequence>
<gene>
    <name evidence="2" type="ORF">DI564_05695</name>
</gene>
<accession>A0A2W5KJL7</accession>
<organism evidence="2 3">
    <name type="scientific">Rhodanobacter denitrificans</name>
    <dbReference type="NCBI Taxonomy" id="666685"/>
    <lineage>
        <taxon>Bacteria</taxon>
        <taxon>Pseudomonadati</taxon>
        <taxon>Pseudomonadota</taxon>
        <taxon>Gammaproteobacteria</taxon>
        <taxon>Lysobacterales</taxon>
        <taxon>Rhodanobacteraceae</taxon>
        <taxon>Rhodanobacter</taxon>
    </lineage>
</organism>
<dbReference type="Pfam" id="PF24249">
    <property type="entry name" value="DUF7452"/>
    <property type="match status" value="2"/>
</dbReference>
<dbReference type="EMBL" id="QFPO01000004">
    <property type="protein sequence ID" value="PZQ17306.1"/>
    <property type="molecule type" value="Genomic_DNA"/>
</dbReference>
<name>A0A2W5KJL7_9GAMM</name>
<feature type="domain" description="DUF7452" evidence="1">
    <location>
        <begin position="448"/>
        <end position="539"/>
    </location>
</feature>
<proteinExistence type="predicted"/>
<evidence type="ECO:0000259" key="1">
    <source>
        <dbReference type="Pfam" id="PF24249"/>
    </source>
</evidence>
<evidence type="ECO:0000313" key="2">
    <source>
        <dbReference type="EMBL" id="PZQ17306.1"/>
    </source>
</evidence>
<dbReference type="InterPro" id="IPR012334">
    <property type="entry name" value="Pectin_lyas_fold"/>
</dbReference>
<dbReference type="Gene3D" id="2.160.20.10">
    <property type="entry name" value="Single-stranded right-handed beta-helix, Pectin lyase-like"/>
    <property type="match status" value="1"/>
</dbReference>
<dbReference type="SUPFAM" id="SSF51126">
    <property type="entry name" value="Pectin lyase-like"/>
    <property type="match status" value="1"/>
</dbReference>
<dbReference type="InterPro" id="IPR011050">
    <property type="entry name" value="Pectin_lyase_fold/virulence"/>
</dbReference>
<dbReference type="NCBIfam" id="NF041518">
    <property type="entry name" value="choice_anch_Q"/>
    <property type="match status" value="1"/>
</dbReference>
<dbReference type="Proteomes" id="UP000249046">
    <property type="component" value="Unassembled WGS sequence"/>
</dbReference>
<evidence type="ECO:0000313" key="3">
    <source>
        <dbReference type="Proteomes" id="UP000249046"/>
    </source>
</evidence>
<reference evidence="2 3" key="1">
    <citation type="submission" date="2017-08" db="EMBL/GenBank/DDBJ databases">
        <title>Infants hospitalized years apart are colonized by the same room-sourced microbial strains.</title>
        <authorList>
            <person name="Brooks B."/>
            <person name="Olm M.R."/>
            <person name="Firek B.A."/>
            <person name="Baker R."/>
            <person name="Thomas B.C."/>
            <person name="Morowitz M.J."/>
            <person name="Banfield J.F."/>
        </authorList>
    </citation>
    <scope>NUCLEOTIDE SEQUENCE [LARGE SCALE GENOMIC DNA]</scope>
    <source>
        <strain evidence="2">S2_005_003_R2_42</strain>
    </source>
</reference>
<protein>
    <recommendedName>
        <fullName evidence="1">DUF7452 domain-containing protein</fullName>
    </recommendedName>
</protein>
<dbReference type="InterPro" id="IPR059226">
    <property type="entry name" value="Choice_anch_Q_dom"/>
</dbReference>
<dbReference type="InterPro" id="IPR055875">
    <property type="entry name" value="DUF7452"/>
</dbReference>
<comment type="caution">
    <text evidence="2">The sequence shown here is derived from an EMBL/GenBank/DDBJ whole genome shotgun (WGS) entry which is preliminary data.</text>
</comment>
<feature type="domain" description="DUF7452" evidence="1">
    <location>
        <begin position="542"/>
        <end position="645"/>
    </location>
</feature>
<dbReference type="AlphaFoldDB" id="A0A2W5KJL7"/>